<dbReference type="PANTHER" id="PTHR24291:SF201">
    <property type="entry name" value="CYTOCHROME P450, FAMILY 4, SUBFAMILY B, POLYPEPTIDE 7"/>
    <property type="match status" value="1"/>
</dbReference>
<proteinExistence type="inferred from homology"/>
<evidence type="ECO:0000256" key="5">
    <source>
        <dbReference type="ARBA" id="ARBA00010617"/>
    </source>
</evidence>
<name>A0A1B6L8W4_9HEMI</name>
<evidence type="ECO:0000256" key="8">
    <source>
        <dbReference type="ARBA" id="ARBA00023002"/>
    </source>
</evidence>
<accession>A0A1B6L8W4</accession>
<comment type="similarity">
    <text evidence="5 12">Belongs to the cytochrome P450 family.</text>
</comment>
<evidence type="ECO:0000256" key="3">
    <source>
        <dbReference type="ARBA" id="ARBA00004174"/>
    </source>
</evidence>
<dbReference type="EMBL" id="GEBQ01019830">
    <property type="protein sequence ID" value="JAT20147.1"/>
    <property type="molecule type" value="Transcribed_RNA"/>
</dbReference>
<evidence type="ECO:0000313" key="13">
    <source>
        <dbReference type="EMBL" id="JAT20147.1"/>
    </source>
</evidence>
<dbReference type="InterPro" id="IPR001128">
    <property type="entry name" value="Cyt_P450"/>
</dbReference>
<dbReference type="PRINTS" id="PR00465">
    <property type="entry name" value="EP450IV"/>
</dbReference>
<dbReference type="InterPro" id="IPR002403">
    <property type="entry name" value="Cyt_P450_E_grp-IV"/>
</dbReference>
<dbReference type="SUPFAM" id="SSF48264">
    <property type="entry name" value="Cytochrome P450"/>
    <property type="match status" value="1"/>
</dbReference>
<comment type="function">
    <text evidence="2">May be involved in the metabolism of insect hormones and in the breakdown of synthetic insecticides.</text>
</comment>
<reference evidence="13" key="1">
    <citation type="submission" date="2015-11" db="EMBL/GenBank/DDBJ databases">
        <title>De novo transcriptome assembly of four potential Pierce s Disease insect vectors from Arizona vineyards.</title>
        <authorList>
            <person name="Tassone E.E."/>
        </authorList>
    </citation>
    <scope>NUCLEOTIDE SEQUENCE</scope>
</reference>
<organism evidence="13">
    <name type="scientific">Graphocephala atropunctata</name>
    <dbReference type="NCBI Taxonomy" id="36148"/>
    <lineage>
        <taxon>Eukaryota</taxon>
        <taxon>Metazoa</taxon>
        <taxon>Ecdysozoa</taxon>
        <taxon>Arthropoda</taxon>
        <taxon>Hexapoda</taxon>
        <taxon>Insecta</taxon>
        <taxon>Pterygota</taxon>
        <taxon>Neoptera</taxon>
        <taxon>Paraneoptera</taxon>
        <taxon>Hemiptera</taxon>
        <taxon>Auchenorrhyncha</taxon>
        <taxon>Membracoidea</taxon>
        <taxon>Cicadellidae</taxon>
        <taxon>Cicadellinae</taxon>
        <taxon>Cicadellini</taxon>
        <taxon>Graphocephala</taxon>
    </lineage>
</organism>
<evidence type="ECO:0000256" key="10">
    <source>
        <dbReference type="ARBA" id="ARBA00023033"/>
    </source>
</evidence>
<comment type="subcellular location">
    <subcellularLocation>
        <location evidence="4">Endoplasmic reticulum membrane</location>
        <topology evidence="4">Peripheral membrane protein</topology>
    </subcellularLocation>
    <subcellularLocation>
        <location evidence="3">Microsome membrane</location>
        <topology evidence="3">Peripheral membrane protein</topology>
    </subcellularLocation>
</comment>
<dbReference type="PRINTS" id="PR00385">
    <property type="entry name" value="P450"/>
</dbReference>
<dbReference type="InterPro" id="IPR050196">
    <property type="entry name" value="Cytochrome_P450_Monoox"/>
</dbReference>
<dbReference type="PANTHER" id="PTHR24291">
    <property type="entry name" value="CYTOCHROME P450 FAMILY 4"/>
    <property type="match status" value="1"/>
</dbReference>
<dbReference type="GO" id="GO:0016705">
    <property type="term" value="F:oxidoreductase activity, acting on paired donors, with incorporation or reduction of molecular oxygen"/>
    <property type="evidence" value="ECO:0007669"/>
    <property type="project" value="InterPro"/>
</dbReference>
<dbReference type="PROSITE" id="PS00086">
    <property type="entry name" value="CYTOCHROME_P450"/>
    <property type="match status" value="1"/>
</dbReference>
<dbReference type="AlphaFoldDB" id="A0A1B6L8W4"/>
<dbReference type="Gene3D" id="1.10.630.10">
    <property type="entry name" value="Cytochrome P450"/>
    <property type="match status" value="1"/>
</dbReference>
<evidence type="ECO:0000256" key="12">
    <source>
        <dbReference type="RuleBase" id="RU000461"/>
    </source>
</evidence>
<dbReference type="GO" id="GO:0020037">
    <property type="term" value="F:heme binding"/>
    <property type="evidence" value="ECO:0007669"/>
    <property type="project" value="InterPro"/>
</dbReference>
<dbReference type="InterPro" id="IPR017972">
    <property type="entry name" value="Cyt_P450_CS"/>
</dbReference>
<keyword evidence="10 12" id="KW-0503">Monooxygenase</keyword>
<evidence type="ECO:0000256" key="4">
    <source>
        <dbReference type="ARBA" id="ARBA00004406"/>
    </source>
</evidence>
<keyword evidence="7 11" id="KW-0479">Metal-binding</keyword>
<evidence type="ECO:0000256" key="2">
    <source>
        <dbReference type="ARBA" id="ARBA00003690"/>
    </source>
</evidence>
<dbReference type="GO" id="GO:0005506">
    <property type="term" value="F:iron ion binding"/>
    <property type="evidence" value="ECO:0007669"/>
    <property type="project" value="InterPro"/>
</dbReference>
<feature type="non-terminal residue" evidence="13">
    <location>
        <position position="1"/>
    </location>
</feature>
<dbReference type="GO" id="GO:0004497">
    <property type="term" value="F:monooxygenase activity"/>
    <property type="evidence" value="ECO:0007669"/>
    <property type="project" value="UniProtKB-KW"/>
</dbReference>
<comment type="cofactor">
    <cofactor evidence="1 11">
        <name>heme</name>
        <dbReference type="ChEBI" id="CHEBI:30413"/>
    </cofactor>
</comment>
<keyword evidence="9 11" id="KW-0408">Iron</keyword>
<sequence length="173" mass="19941">AHPDVQEKVHKEIQEVVGDSGDVTLADLNCLTYLEQVIMETLRLHGSVPLIMRQATKETKLTTVTLPAGSRVMIPLFALGHNEDVFPEPEKFLPDRFSPEVTRERHVYAFLPFSGGPRNCIGKRYSMIYMKTILVHILRRFRLHTKLRLCDIEYVAKTVMFSQTKLPIEFECR</sequence>
<evidence type="ECO:0000256" key="1">
    <source>
        <dbReference type="ARBA" id="ARBA00001971"/>
    </source>
</evidence>
<keyword evidence="8 12" id="KW-0560">Oxidoreductase</keyword>
<dbReference type="GO" id="GO:0005789">
    <property type="term" value="C:endoplasmic reticulum membrane"/>
    <property type="evidence" value="ECO:0007669"/>
    <property type="project" value="UniProtKB-SubCell"/>
</dbReference>
<evidence type="ECO:0000256" key="7">
    <source>
        <dbReference type="ARBA" id="ARBA00022723"/>
    </source>
</evidence>
<dbReference type="InterPro" id="IPR036396">
    <property type="entry name" value="Cyt_P450_sf"/>
</dbReference>
<protein>
    <recommendedName>
        <fullName evidence="14">Cytochrome P450</fullName>
    </recommendedName>
</protein>
<dbReference type="Pfam" id="PF00067">
    <property type="entry name" value="p450"/>
    <property type="match status" value="1"/>
</dbReference>
<gene>
    <name evidence="13" type="ORF">g.1372</name>
</gene>
<evidence type="ECO:0008006" key="14">
    <source>
        <dbReference type="Google" id="ProtNLM"/>
    </source>
</evidence>
<keyword evidence="6 11" id="KW-0349">Heme</keyword>
<evidence type="ECO:0000256" key="6">
    <source>
        <dbReference type="ARBA" id="ARBA00022617"/>
    </source>
</evidence>
<feature type="binding site" description="axial binding residue" evidence="11">
    <location>
        <position position="120"/>
    </location>
    <ligand>
        <name>heme</name>
        <dbReference type="ChEBI" id="CHEBI:30413"/>
    </ligand>
    <ligandPart>
        <name>Fe</name>
        <dbReference type="ChEBI" id="CHEBI:18248"/>
    </ligandPart>
</feature>
<evidence type="ECO:0000256" key="9">
    <source>
        <dbReference type="ARBA" id="ARBA00023004"/>
    </source>
</evidence>
<evidence type="ECO:0000256" key="11">
    <source>
        <dbReference type="PIRSR" id="PIRSR602403-1"/>
    </source>
</evidence>